<comment type="caution">
    <text evidence="1">The sequence shown here is derived from an EMBL/GenBank/DDBJ whole genome shotgun (WGS) entry which is preliminary data.</text>
</comment>
<protein>
    <submittedName>
        <fullName evidence="1">PhoP regulatory network protein YrbL</fullName>
    </submittedName>
</protein>
<dbReference type="Pfam" id="PF10707">
    <property type="entry name" value="YrbL-PhoP_reg"/>
    <property type="match status" value="1"/>
</dbReference>
<accession>A0A497YZ51</accession>
<dbReference type="AlphaFoldDB" id="A0A497YZ51"/>
<evidence type="ECO:0000313" key="2">
    <source>
        <dbReference type="Proteomes" id="UP000271700"/>
    </source>
</evidence>
<gene>
    <name evidence="1" type="ORF">CLV75_3875</name>
</gene>
<dbReference type="Proteomes" id="UP000271700">
    <property type="component" value="Unassembled WGS sequence"/>
</dbReference>
<dbReference type="RefSeq" id="WP_029621696.1">
    <property type="nucleotide sequence ID" value="NZ_AEYW01000004.1"/>
</dbReference>
<name>A0A497YZ51_9RHOB</name>
<dbReference type="EMBL" id="RCCT01000007">
    <property type="protein sequence ID" value="RLJ99952.1"/>
    <property type="molecule type" value="Genomic_DNA"/>
</dbReference>
<evidence type="ECO:0000313" key="1">
    <source>
        <dbReference type="EMBL" id="RLJ99952.1"/>
    </source>
</evidence>
<organism evidence="1 2">
    <name type="scientific">Ruegeria conchae</name>
    <dbReference type="NCBI Taxonomy" id="981384"/>
    <lineage>
        <taxon>Bacteria</taxon>
        <taxon>Pseudomonadati</taxon>
        <taxon>Pseudomonadota</taxon>
        <taxon>Alphaproteobacteria</taxon>
        <taxon>Rhodobacterales</taxon>
        <taxon>Roseobacteraceae</taxon>
        <taxon>Ruegeria</taxon>
    </lineage>
</organism>
<proteinExistence type="predicted"/>
<reference evidence="1 2" key="1">
    <citation type="submission" date="2018-10" db="EMBL/GenBank/DDBJ databases">
        <title>Genomic Encyclopedia of Archaeal and Bacterial Type Strains, Phase II (KMG-II): from individual species to whole genera.</title>
        <authorList>
            <person name="Goeker M."/>
        </authorList>
    </citation>
    <scope>NUCLEOTIDE SEQUENCE [LARGE SCALE GENOMIC DNA]</scope>
    <source>
        <strain evidence="1 2">DSM 29317</strain>
    </source>
</reference>
<keyword evidence="2" id="KW-1185">Reference proteome</keyword>
<dbReference type="OrthoDB" id="5421848at2"/>
<sequence length="220" mass="24428">MLFTAKTIDLYESQPIANGTVRSVFDFPGQPNLLIKVFTRSQDRVSHRLGKRLVWRLFPEAQYRSTLKELECELRVSLKLGVDIERSPLSRMLGVVQTTRGAGVVVERIAGLDGGLAPKLSEVSRGGLDATALEALNVFVGQMFDLHIVARDIKRSNIVFGTRGAGPACFLIDGYGERNLIPLRSLSRRLNDRSLNKQFALIAQKAGLTWNADKRNFSNS</sequence>
<dbReference type="InterPro" id="IPR019647">
    <property type="entry name" value="PhoP_reg_network_YrbL"/>
</dbReference>
<dbReference type="STRING" id="981384.GCA_000192475_03703"/>